<dbReference type="RefSeq" id="WP_283078232.1">
    <property type="nucleotide sequence ID" value="NZ_CP121671.1"/>
</dbReference>
<evidence type="ECO:0000256" key="1">
    <source>
        <dbReference type="ARBA" id="ARBA00007118"/>
    </source>
</evidence>
<name>A0ABY8J197_9BACI</name>
<protein>
    <submittedName>
        <fullName evidence="4">Nitroreductase family protein</fullName>
    </submittedName>
</protein>
<proteinExistence type="inferred from homology"/>
<accession>A0ABY8J197</accession>
<sequence>MDVLEAIKARREITSYKEKPVPDDILRQVEDGGVFAPTGNNLPSKHLIVVKERETLDKLAETTPYMTWLKEAQAAIVVVGKPEVSKYWLQDASFACAFIWLEAVEVGLGSAFGAIYHAQDEQESVNRETHVRKLLGIPEDCRIVAGLGLGYPDQTPKPKTHMPRDEIVRYETF</sequence>
<feature type="domain" description="Nitroreductase" evidence="3">
    <location>
        <begin position="7"/>
        <end position="61"/>
    </location>
</feature>
<keyword evidence="2" id="KW-0560">Oxidoreductase</keyword>
<dbReference type="PANTHER" id="PTHR43673">
    <property type="entry name" value="NAD(P)H NITROREDUCTASE YDGI-RELATED"/>
    <property type="match status" value="1"/>
</dbReference>
<comment type="similarity">
    <text evidence="1">Belongs to the nitroreductase family.</text>
</comment>
<evidence type="ECO:0000256" key="2">
    <source>
        <dbReference type="ARBA" id="ARBA00023002"/>
    </source>
</evidence>
<dbReference type="Pfam" id="PF00881">
    <property type="entry name" value="Nitroreductase"/>
    <property type="match status" value="2"/>
</dbReference>
<dbReference type="PANTHER" id="PTHR43673:SF10">
    <property type="entry name" value="NADH DEHYDROGENASE_NAD(P)H NITROREDUCTASE XCC3605-RELATED"/>
    <property type="match status" value="1"/>
</dbReference>
<keyword evidence="5" id="KW-1185">Reference proteome</keyword>
<reference evidence="4 5" key="1">
    <citation type="submission" date="2023-04" db="EMBL/GenBank/DDBJ databases">
        <title>Genome sequence of Halobacillus naozhouensis KACC 21980.</title>
        <authorList>
            <person name="Kim S."/>
            <person name="Heo J."/>
            <person name="Kwon S.-W."/>
        </authorList>
    </citation>
    <scope>NUCLEOTIDE SEQUENCE [LARGE SCALE GENOMIC DNA]</scope>
    <source>
        <strain evidence="4 5">KCTC 13234</strain>
    </source>
</reference>
<dbReference type="Proteomes" id="UP001221597">
    <property type="component" value="Chromosome"/>
</dbReference>
<organism evidence="4 5">
    <name type="scientific">Halobacillus naozhouensis</name>
    <dbReference type="NCBI Taxonomy" id="554880"/>
    <lineage>
        <taxon>Bacteria</taxon>
        <taxon>Bacillati</taxon>
        <taxon>Bacillota</taxon>
        <taxon>Bacilli</taxon>
        <taxon>Bacillales</taxon>
        <taxon>Bacillaceae</taxon>
        <taxon>Halobacillus</taxon>
    </lineage>
</organism>
<dbReference type="InterPro" id="IPR000415">
    <property type="entry name" value="Nitroreductase-like"/>
</dbReference>
<evidence type="ECO:0000313" key="4">
    <source>
        <dbReference type="EMBL" id="WFT76278.1"/>
    </source>
</evidence>
<dbReference type="Gene3D" id="3.40.109.10">
    <property type="entry name" value="NADH Oxidase"/>
    <property type="match status" value="1"/>
</dbReference>
<gene>
    <name evidence="4" type="ORF">P9989_07915</name>
</gene>
<dbReference type="SUPFAM" id="SSF55469">
    <property type="entry name" value="FMN-dependent nitroreductase-like"/>
    <property type="match status" value="1"/>
</dbReference>
<dbReference type="EMBL" id="CP121671">
    <property type="protein sequence ID" value="WFT76278.1"/>
    <property type="molecule type" value="Genomic_DNA"/>
</dbReference>
<evidence type="ECO:0000313" key="5">
    <source>
        <dbReference type="Proteomes" id="UP001221597"/>
    </source>
</evidence>
<evidence type="ECO:0000259" key="3">
    <source>
        <dbReference type="Pfam" id="PF00881"/>
    </source>
</evidence>
<feature type="domain" description="Nitroreductase" evidence="3">
    <location>
        <begin position="65"/>
        <end position="151"/>
    </location>
</feature>
<dbReference type="InterPro" id="IPR029479">
    <property type="entry name" value="Nitroreductase"/>
</dbReference>